<dbReference type="EMBL" id="CP079194">
    <property type="protein sequence ID" value="QXT38744.1"/>
    <property type="molecule type" value="Genomic_DNA"/>
</dbReference>
<dbReference type="KEGG" id="gce:KYE46_12470"/>
<dbReference type="Proteomes" id="UP000825009">
    <property type="component" value="Chromosome"/>
</dbReference>
<protein>
    <recommendedName>
        <fullName evidence="3">Replication protein</fullName>
    </recommendedName>
</protein>
<name>A0A8F6TVM8_9RHOB</name>
<accession>A0A8F6TVM8</accession>
<organism evidence="1 2">
    <name type="scientific">Gymnodinialimonas ceratoperidinii</name>
    <dbReference type="NCBI Taxonomy" id="2856823"/>
    <lineage>
        <taxon>Bacteria</taxon>
        <taxon>Pseudomonadati</taxon>
        <taxon>Pseudomonadota</taxon>
        <taxon>Alphaproteobacteria</taxon>
        <taxon>Rhodobacterales</taxon>
        <taxon>Paracoccaceae</taxon>
        <taxon>Gymnodinialimonas</taxon>
    </lineage>
</organism>
<dbReference type="RefSeq" id="WP_219000940.1">
    <property type="nucleotide sequence ID" value="NZ_CP079194.1"/>
</dbReference>
<keyword evidence="2" id="KW-1185">Reference proteome</keyword>
<sequence>MFKIKISPLGVTGGAAGGNGGQHGKRQKINGWSLQSARGNTRFLRSVLVDQLPPFGLAFTFTIRDMPTPKEWKRLKLKLVRALNDRFGCICWHMVTEWTKEGRPHLHGCAFWIETHADIVWDLEDAWLAYTKCYGTSERAQLVKIIRGADGWFIYMAKHAARGLGHYQRQADSLPPEWKAQTGRVWGRGGRWPTDVQENNVTAAEFYMFRRSTERYANSKARAELKQALKYGKPQQIKSARKRLVFLKKLRKAFGGGETASSIRGINEWVPWEVSGKLLRFALKENDTRGKTEDIGEIFSSHGLCETDIPY</sequence>
<dbReference type="AlphaFoldDB" id="A0A8F6TVM8"/>
<evidence type="ECO:0008006" key="3">
    <source>
        <dbReference type="Google" id="ProtNLM"/>
    </source>
</evidence>
<reference evidence="1 2" key="1">
    <citation type="submission" date="2021-07" db="EMBL/GenBank/DDBJ databases">
        <title>A novel Jannaschia species isolated from marine dinoflagellate Ceratoperidinium margalefii.</title>
        <authorList>
            <person name="Jiang Y."/>
            <person name="Li Z."/>
        </authorList>
    </citation>
    <scope>NUCLEOTIDE SEQUENCE [LARGE SCALE GENOMIC DNA]</scope>
    <source>
        <strain evidence="1 2">J12C1-MA-4</strain>
    </source>
</reference>
<evidence type="ECO:0000313" key="2">
    <source>
        <dbReference type="Proteomes" id="UP000825009"/>
    </source>
</evidence>
<evidence type="ECO:0000313" key="1">
    <source>
        <dbReference type="EMBL" id="QXT38744.1"/>
    </source>
</evidence>
<proteinExistence type="predicted"/>
<gene>
    <name evidence="1" type="ORF">KYE46_12470</name>
</gene>